<evidence type="ECO:0000259" key="6">
    <source>
        <dbReference type="PROSITE" id="PS50045"/>
    </source>
</evidence>
<dbReference type="PRINTS" id="PR01590">
    <property type="entry name" value="HTHFIS"/>
</dbReference>
<dbReference type="SUPFAM" id="SSF46689">
    <property type="entry name" value="Homeodomain-like"/>
    <property type="match status" value="1"/>
</dbReference>
<keyword evidence="1" id="KW-0547">Nucleotide-binding</keyword>
<dbReference type="InterPro" id="IPR025943">
    <property type="entry name" value="Sigma_54_int_dom_ATP-bd_2"/>
</dbReference>
<dbReference type="InterPro" id="IPR025944">
    <property type="entry name" value="Sigma_54_int_dom_CS"/>
</dbReference>
<dbReference type="AlphaFoldDB" id="A0A157MBN4"/>
<dbReference type="InterPro" id="IPR002197">
    <property type="entry name" value="HTH_Fis"/>
</dbReference>
<evidence type="ECO:0000256" key="1">
    <source>
        <dbReference type="ARBA" id="ARBA00022741"/>
    </source>
</evidence>
<accession>A0A157MBN4</accession>
<dbReference type="GO" id="GO:0005524">
    <property type="term" value="F:ATP binding"/>
    <property type="evidence" value="ECO:0007669"/>
    <property type="project" value="UniProtKB-KW"/>
</dbReference>
<organism evidence="7 8">
    <name type="scientific">Bordetella ansorpii</name>
    <dbReference type="NCBI Taxonomy" id="288768"/>
    <lineage>
        <taxon>Bacteria</taxon>
        <taxon>Pseudomonadati</taxon>
        <taxon>Pseudomonadota</taxon>
        <taxon>Betaproteobacteria</taxon>
        <taxon>Burkholderiales</taxon>
        <taxon>Alcaligenaceae</taxon>
        <taxon>Bordetella</taxon>
    </lineage>
</organism>
<dbReference type="FunFam" id="3.40.50.300:FF:000006">
    <property type="entry name" value="DNA-binding transcriptional regulator NtrC"/>
    <property type="match status" value="1"/>
</dbReference>
<keyword evidence="5" id="KW-0804">Transcription</keyword>
<evidence type="ECO:0000256" key="4">
    <source>
        <dbReference type="ARBA" id="ARBA00023125"/>
    </source>
</evidence>
<dbReference type="OrthoDB" id="9761705at2"/>
<dbReference type="Gene3D" id="1.10.8.60">
    <property type="match status" value="1"/>
</dbReference>
<keyword evidence="4" id="KW-0238">DNA-binding</keyword>
<dbReference type="PROSITE" id="PS00676">
    <property type="entry name" value="SIGMA54_INTERACT_2"/>
    <property type="match status" value="1"/>
</dbReference>
<dbReference type="RefSeq" id="WP_082887114.1">
    <property type="nucleotide sequence ID" value="NZ_FKBS01000012.1"/>
</dbReference>
<proteinExistence type="predicted"/>
<dbReference type="InterPro" id="IPR009057">
    <property type="entry name" value="Homeodomain-like_sf"/>
</dbReference>
<evidence type="ECO:0000313" key="7">
    <source>
        <dbReference type="EMBL" id="SAI06562.1"/>
    </source>
</evidence>
<evidence type="ECO:0000256" key="3">
    <source>
        <dbReference type="ARBA" id="ARBA00023015"/>
    </source>
</evidence>
<evidence type="ECO:0000256" key="2">
    <source>
        <dbReference type="ARBA" id="ARBA00022840"/>
    </source>
</evidence>
<dbReference type="PROSITE" id="PS50045">
    <property type="entry name" value="SIGMA54_INTERACT_4"/>
    <property type="match status" value="1"/>
</dbReference>
<protein>
    <submittedName>
        <fullName evidence="7">Transcriptional regulatory protein</fullName>
    </submittedName>
</protein>
<sequence length="327" mass="36101">MLKDTPPRQDTAPDAVALGRSPAMRDLQALVTRAAPTDASVFLVGESGTGKDMIAQRIHAASDRREGPYIALNCGAVSSSLAHAELFGHEKGSFTGALARTPGYFEHASGGTLFLDELTEMPIDMQAHFLRVLETGTYRRVGGTDVLRTNVRIISATNRDPQQAVAQGRLREDLLHRLLVIPMRVPPLRERREDIAYLAQQMLDDLNRRYDSSKKLGRRLLDSMDAYDWPGNVRELRNVVQRAYLMCDDVLHYELVASVRAPALDRGSDSLAFAVGTPLNEAQRELICATLTLHHGDKRRTAATLGISLKTLYNRLNAYGLDVQGVA</sequence>
<dbReference type="GO" id="GO:0043565">
    <property type="term" value="F:sequence-specific DNA binding"/>
    <property type="evidence" value="ECO:0007669"/>
    <property type="project" value="InterPro"/>
</dbReference>
<dbReference type="Pfam" id="PF02954">
    <property type="entry name" value="HTH_8"/>
    <property type="match status" value="1"/>
</dbReference>
<dbReference type="PROSITE" id="PS00675">
    <property type="entry name" value="SIGMA54_INTERACT_1"/>
    <property type="match status" value="1"/>
</dbReference>
<gene>
    <name evidence="7" type="primary">ntrC_1</name>
    <name evidence="7" type="ORF">SAMEA1982600_01163</name>
</gene>
<feature type="domain" description="Sigma-54 factor interaction" evidence="6">
    <location>
        <begin position="17"/>
        <end position="245"/>
    </location>
</feature>
<keyword evidence="2" id="KW-0067">ATP-binding</keyword>
<evidence type="ECO:0000256" key="5">
    <source>
        <dbReference type="ARBA" id="ARBA00023163"/>
    </source>
</evidence>
<name>A0A157MBN4_9BORD</name>
<dbReference type="InterPro" id="IPR002078">
    <property type="entry name" value="Sigma_54_int"/>
</dbReference>
<dbReference type="Pfam" id="PF25601">
    <property type="entry name" value="AAA_lid_14"/>
    <property type="match status" value="1"/>
</dbReference>
<dbReference type="InterPro" id="IPR025662">
    <property type="entry name" value="Sigma_54_int_dom_ATP-bd_1"/>
</dbReference>
<evidence type="ECO:0000313" key="8">
    <source>
        <dbReference type="Proteomes" id="UP000077037"/>
    </source>
</evidence>
<keyword evidence="3" id="KW-0805">Transcription regulation</keyword>
<reference evidence="7 8" key="1">
    <citation type="submission" date="2016-03" db="EMBL/GenBank/DDBJ databases">
        <authorList>
            <consortium name="Pathogen Informatics"/>
        </authorList>
    </citation>
    <scope>NUCLEOTIDE SEQUENCE [LARGE SCALE GENOMIC DNA]</scope>
    <source>
        <strain evidence="7 8">NCTC13364</strain>
    </source>
</reference>
<dbReference type="Gene3D" id="3.40.50.300">
    <property type="entry name" value="P-loop containing nucleotide triphosphate hydrolases"/>
    <property type="match status" value="1"/>
</dbReference>
<dbReference type="InterPro" id="IPR027417">
    <property type="entry name" value="P-loop_NTPase"/>
</dbReference>
<dbReference type="Pfam" id="PF00158">
    <property type="entry name" value="Sigma54_activat"/>
    <property type="match status" value="1"/>
</dbReference>
<dbReference type="EMBL" id="FKBS01000012">
    <property type="protein sequence ID" value="SAI06562.1"/>
    <property type="molecule type" value="Genomic_DNA"/>
</dbReference>
<dbReference type="Proteomes" id="UP000077037">
    <property type="component" value="Unassembled WGS sequence"/>
</dbReference>
<dbReference type="InterPro" id="IPR003593">
    <property type="entry name" value="AAA+_ATPase"/>
</dbReference>
<dbReference type="SMART" id="SM00382">
    <property type="entry name" value="AAA"/>
    <property type="match status" value="1"/>
</dbReference>
<dbReference type="Gene3D" id="1.10.10.60">
    <property type="entry name" value="Homeodomain-like"/>
    <property type="match status" value="1"/>
</dbReference>
<dbReference type="PANTHER" id="PTHR32071">
    <property type="entry name" value="TRANSCRIPTIONAL REGULATORY PROTEIN"/>
    <property type="match status" value="1"/>
</dbReference>
<dbReference type="InterPro" id="IPR058031">
    <property type="entry name" value="AAA_lid_NorR"/>
</dbReference>
<dbReference type="PROSITE" id="PS00688">
    <property type="entry name" value="SIGMA54_INTERACT_3"/>
    <property type="match status" value="1"/>
</dbReference>
<dbReference type="CDD" id="cd00009">
    <property type="entry name" value="AAA"/>
    <property type="match status" value="1"/>
</dbReference>
<dbReference type="SUPFAM" id="SSF52540">
    <property type="entry name" value="P-loop containing nucleoside triphosphate hydrolases"/>
    <property type="match status" value="1"/>
</dbReference>
<dbReference type="GO" id="GO:0006355">
    <property type="term" value="P:regulation of DNA-templated transcription"/>
    <property type="evidence" value="ECO:0007669"/>
    <property type="project" value="InterPro"/>
</dbReference>